<evidence type="ECO:0000313" key="3">
    <source>
        <dbReference type="EMBL" id="ETN46010.1"/>
    </source>
</evidence>
<reference evidence="3 4" key="1">
    <citation type="submission" date="2013-03" db="EMBL/GenBank/DDBJ databases">
        <title>The Genome Sequence of Phialophora europaea CBS 101466.</title>
        <authorList>
            <consortium name="The Broad Institute Genomics Platform"/>
            <person name="Cuomo C."/>
            <person name="de Hoog S."/>
            <person name="Gorbushina A."/>
            <person name="Walker B."/>
            <person name="Young S.K."/>
            <person name="Zeng Q."/>
            <person name="Gargeya S."/>
            <person name="Fitzgerald M."/>
            <person name="Haas B."/>
            <person name="Abouelleil A."/>
            <person name="Allen A.W."/>
            <person name="Alvarado L."/>
            <person name="Arachchi H.M."/>
            <person name="Berlin A.M."/>
            <person name="Chapman S.B."/>
            <person name="Gainer-Dewar J."/>
            <person name="Goldberg J."/>
            <person name="Griggs A."/>
            <person name="Gujja S."/>
            <person name="Hansen M."/>
            <person name="Howarth C."/>
            <person name="Imamovic A."/>
            <person name="Ireland A."/>
            <person name="Larimer J."/>
            <person name="McCowan C."/>
            <person name="Murphy C."/>
            <person name="Pearson M."/>
            <person name="Poon T.W."/>
            <person name="Priest M."/>
            <person name="Roberts A."/>
            <person name="Saif S."/>
            <person name="Shea T."/>
            <person name="Sisk P."/>
            <person name="Sykes S."/>
            <person name="Wortman J."/>
            <person name="Nusbaum C."/>
            <person name="Birren B."/>
        </authorList>
    </citation>
    <scope>NUCLEOTIDE SEQUENCE [LARGE SCALE GENOMIC DNA]</scope>
    <source>
        <strain evidence="3 4">CBS 101466</strain>
    </source>
</reference>
<protein>
    <recommendedName>
        <fullName evidence="2">MJ1316 RNA cyclic group end recognition domain-containing protein</fullName>
    </recommendedName>
</protein>
<dbReference type="STRING" id="1220924.W2SBM6"/>
<accession>W2SBM6</accession>
<evidence type="ECO:0000256" key="1">
    <source>
        <dbReference type="SAM" id="MobiDB-lite"/>
    </source>
</evidence>
<dbReference type="EMBL" id="KB822711">
    <property type="protein sequence ID" value="ETN46010.1"/>
    <property type="molecule type" value="Genomic_DNA"/>
</dbReference>
<dbReference type="eggNOG" id="ENOG502QQIY">
    <property type="taxonomic scope" value="Eukaryota"/>
</dbReference>
<dbReference type="VEuPathDB" id="FungiDB:HMPREF1541_00193"/>
<dbReference type="HOGENOM" id="CLU_128310_0_0_1"/>
<feature type="compositionally biased region" description="Basic and acidic residues" evidence="1">
    <location>
        <begin position="60"/>
        <end position="79"/>
    </location>
</feature>
<evidence type="ECO:0000259" key="2">
    <source>
        <dbReference type="Pfam" id="PF04457"/>
    </source>
</evidence>
<feature type="region of interest" description="Disordered" evidence="1">
    <location>
        <begin position="60"/>
        <end position="81"/>
    </location>
</feature>
<dbReference type="PANTHER" id="PTHR46729:SF1">
    <property type="entry name" value="LEUKOCYTE RECEPTOR CLUSTER MEMBER 9"/>
    <property type="match status" value="1"/>
</dbReference>
<organism evidence="3 4">
    <name type="scientific">Cyphellophora europaea (strain CBS 101466)</name>
    <name type="common">Phialophora europaea</name>
    <dbReference type="NCBI Taxonomy" id="1220924"/>
    <lineage>
        <taxon>Eukaryota</taxon>
        <taxon>Fungi</taxon>
        <taxon>Dikarya</taxon>
        <taxon>Ascomycota</taxon>
        <taxon>Pezizomycotina</taxon>
        <taxon>Eurotiomycetes</taxon>
        <taxon>Chaetothyriomycetidae</taxon>
        <taxon>Chaetothyriales</taxon>
        <taxon>Cyphellophoraceae</taxon>
        <taxon>Cyphellophora</taxon>
    </lineage>
</organism>
<dbReference type="AlphaFoldDB" id="W2SBM6"/>
<name>W2SBM6_CYPE1</name>
<dbReference type="RefSeq" id="XP_008710722.1">
    <property type="nucleotide sequence ID" value="XM_008712500.1"/>
</dbReference>
<dbReference type="GeneID" id="19967532"/>
<evidence type="ECO:0000313" key="4">
    <source>
        <dbReference type="Proteomes" id="UP000030752"/>
    </source>
</evidence>
<dbReference type="PANTHER" id="PTHR46729">
    <property type="entry name" value="LEUKOCYTE RECEPTOR CLUSTER MEMBER 9"/>
    <property type="match status" value="1"/>
</dbReference>
<gene>
    <name evidence="3" type="ORF">HMPREF1541_00193</name>
</gene>
<dbReference type="Pfam" id="PF04457">
    <property type="entry name" value="MJ1316"/>
    <property type="match status" value="1"/>
</dbReference>
<dbReference type="OrthoDB" id="10263155at2759"/>
<dbReference type="InterPro" id="IPR042653">
    <property type="entry name" value="Leng9"/>
</dbReference>
<dbReference type="Proteomes" id="UP000030752">
    <property type="component" value="Unassembled WGS sequence"/>
</dbReference>
<proteinExistence type="predicted"/>
<sequence length="171" mass="20029">MADNHGSESSQTSTDPEAQRLAILRRVAQEHLREIGQQEVKERVEEQEVQAVLDDETRRRLKGDFSRNQTREASEEKGAKMRTAQDVLDRIRWDPSLKIEEFVVGYLDRFGGNKELRASMWLNEVTEEDWVPQHRIRYFKRVAGDTEEVVWHRFDRVDKIFGSTGQKIDGD</sequence>
<dbReference type="InParanoid" id="W2SBM6"/>
<feature type="domain" description="MJ1316 RNA cyclic group end recognition" evidence="2">
    <location>
        <begin position="81"/>
        <end position="153"/>
    </location>
</feature>
<keyword evidence="4" id="KW-1185">Reference proteome</keyword>
<dbReference type="InterPro" id="IPR040459">
    <property type="entry name" value="MJ1316"/>
</dbReference>